<dbReference type="PANTHER" id="PTHR42681">
    <property type="entry name" value="MALONYL-COA-ACYL CARRIER PROTEIN TRANSACYLASE, MITOCHONDRIAL"/>
    <property type="match status" value="1"/>
</dbReference>
<evidence type="ECO:0000313" key="6">
    <source>
        <dbReference type="EMBL" id="NBI31015.1"/>
    </source>
</evidence>
<comment type="caution">
    <text evidence="6">The sequence shown here is derived from an EMBL/GenBank/DDBJ whole genome shotgun (WGS) entry which is preliminary data.</text>
</comment>
<dbReference type="Gene3D" id="3.30.70.250">
    <property type="entry name" value="Malonyl-CoA ACP transacylase, ACP-binding"/>
    <property type="match status" value="1"/>
</dbReference>
<dbReference type="InterPro" id="IPR016036">
    <property type="entry name" value="Malonyl_transacylase_ACP-bd"/>
</dbReference>
<dbReference type="InterPro" id="IPR001227">
    <property type="entry name" value="Ac_transferase_dom_sf"/>
</dbReference>
<accession>A0A6N9Q7X1</accession>
<evidence type="ECO:0000256" key="2">
    <source>
        <dbReference type="ARBA" id="ARBA00022679"/>
    </source>
</evidence>
<dbReference type="PANTHER" id="PTHR42681:SF1">
    <property type="entry name" value="MALONYL-COA-ACYL CARRIER PROTEIN TRANSACYLASE, MITOCHONDRIAL"/>
    <property type="match status" value="1"/>
</dbReference>
<dbReference type="GO" id="GO:0004314">
    <property type="term" value="F:[acyl-carrier-protein] S-malonyltransferase activity"/>
    <property type="evidence" value="ECO:0007669"/>
    <property type="project" value="UniProtKB-EC"/>
</dbReference>
<dbReference type="SMART" id="SM00827">
    <property type="entry name" value="PKS_AT"/>
    <property type="match status" value="1"/>
</dbReference>
<dbReference type="Pfam" id="PF00698">
    <property type="entry name" value="Acyl_transf_1"/>
    <property type="match status" value="1"/>
</dbReference>
<evidence type="ECO:0000256" key="4">
    <source>
        <dbReference type="ARBA" id="ARBA00048462"/>
    </source>
</evidence>
<dbReference type="EMBL" id="SIJB01000051">
    <property type="protein sequence ID" value="NBI31015.1"/>
    <property type="molecule type" value="Genomic_DNA"/>
</dbReference>
<evidence type="ECO:0000256" key="1">
    <source>
        <dbReference type="ARBA" id="ARBA00013258"/>
    </source>
</evidence>
<dbReference type="InterPro" id="IPR050858">
    <property type="entry name" value="Mal-CoA-ACP_Trans/PKS_FabD"/>
</dbReference>
<dbReference type="AlphaFoldDB" id="A0A6N9Q7X1"/>
<evidence type="ECO:0000313" key="7">
    <source>
        <dbReference type="Proteomes" id="UP000448943"/>
    </source>
</evidence>
<evidence type="ECO:0000256" key="3">
    <source>
        <dbReference type="ARBA" id="ARBA00023315"/>
    </source>
</evidence>
<dbReference type="OrthoDB" id="9805460at2"/>
<organism evidence="6 7">
    <name type="scientific">Chengkuizengella marina</name>
    <dbReference type="NCBI Taxonomy" id="2507566"/>
    <lineage>
        <taxon>Bacteria</taxon>
        <taxon>Bacillati</taxon>
        <taxon>Bacillota</taxon>
        <taxon>Bacilli</taxon>
        <taxon>Bacillales</taxon>
        <taxon>Paenibacillaceae</taxon>
        <taxon>Chengkuizengella</taxon>
    </lineage>
</organism>
<sequence length="409" mass="46218">MERVAFLFPGQGSQYVGMSKDIVNHYSIAKEVFEEANEVLGMDLQSLCYEGPSEELTKTKNAQLALLTTSIAYFRVIENELGLTPYMLAGHSLGEFSALTCSGVLTFSDALKLVSTRGKLMQQETEQSIGAMTAVSKLSAQTVEQCIEQMTDENGTVAIACYNAEKELVITGHSYEVKRVAEKCAQEGGNVTPLKVSGPFHHQLMTKASEQFHDHLKSYSFQKYKIPVVSNVTGLPHVEDIDELKLNLVSQMIKPVRWVESMKYIFNKGVTTTIELGPRTVLKNLIKRIEPTINSFSFDKGNDRDELKMRFSSTNKQHSSAIHFITQCMTAAITTPNYNWDSNEYEKGVIQPYRKLQQLQKQWTQQEEVLDEDQLKKAFILLQQILKTKKVSSEEQLNILNHLDREVVN</sequence>
<dbReference type="NCBIfam" id="TIGR00128">
    <property type="entry name" value="fabD"/>
    <property type="match status" value="1"/>
</dbReference>
<protein>
    <recommendedName>
        <fullName evidence="1">[acyl-carrier-protein] S-malonyltransferase</fullName>
        <ecNumber evidence="1">2.3.1.39</ecNumber>
    </recommendedName>
</protein>
<dbReference type="Proteomes" id="UP000448943">
    <property type="component" value="Unassembled WGS sequence"/>
</dbReference>
<dbReference type="EC" id="2.3.1.39" evidence="1"/>
<dbReference type="InterPro" id="IPR016035">
    <property type="entry name" value="Acyl_Trfase/lysoPLipase"/>
</dbReference>
<gene>
    <name evidence="6" type="primary">fabD</name>
    <name evidence="6" type="ORF">ERL59_18865</name>
</gene>
<dbReference type="SUPFAM" id="SSF55048">
    <property type="entry name" value="Probable ACP-binding domain of malonyl-CoA ACP transacylase"/>
    <property type="match status" value="1"/>
</dbReference>
<dbReference type="Gene3D" id="3.40.366.10">
    <property type="entry name" value="Malonyl-Coenzyme A Acyl Carrier Protein, domain 2"/>
    <property type="match status" value="1"/>
</dbReference>
<dbReference type="GO" id="GO:0006633">
    <property type="term" value="P:fatty acid biosynthetic process"/>
    <property type="evidence" value="ECO:0007669"/>
    <property type="project" value="TreeGrafter"/>
</dbReference>
<dbReference type="RefSeq" id="WP_160647835.1">
    <property type="nucleotide sequence ID" value="NZ_SIJB01000051.1"/>
</dbReference>
<reference evidence="6 7" key="1">
    <citation type="submission" date="2019-01" db="EMBL/GenBank/DDBJ databases">
        <title>Chengkuizengella sp. nov., isolated from deep-sea sediment of East Pacific Ocean.</title>
        <authorList>
            <person name="Yang J."/>
            <person name="Lai Q."/>
            <person name="Shao Z."/>
        </authorList>
    </citation>
    <scope>NUCLEOTIDE SEQUENCE [LARGE SCALE GENOMIC DNA]</scope>
    <source>
        <strain evidence="6 7">YPA3-1-1</strain>
    </source>
</reference>
<comment type="catalytic activity">
    <reaction evidence="4">
        <text>holo-[ACP] + malonyl-CoA = malonyl-[ACP] + CoA</text>
        <dbReference type="Rhea" id="RHEA:41792"/>
        <dbReference type="Rhea" id="RHEA-COMP:9623"/>
        <dbReference type="Rhea" id="RHEA-COMP:9685"/>
        <dbReference type="ChEBI" id="CHEBI:57287"/>
        <dbReference type="ChEBI" id="CHEBI:57384"/>
        <dbReference type="ChEBI" id="CHEBI:64479"/>
        <dbReference type="ChEBI" id="CHEBI:78449"/>
        <dbReference type="EC" id="2.3.1.39"/>
    </reaction>
</comment>
<evidence type="ECO:0000259" key="5">
    <source>
        <dbReference type="SMART" id="SM00827"/>
    </source>
</evidence>
<dbReference type="InterPro" id="IPR014043">
    <property type="entry name" value="Acyl_transferase_dom"/>
</dbReference>
<keyword evidence="7" id="KW-1185">Reference proteome</keyword>
<dbReference type="SUPFAM" id="SSF52151">
    <property type="entry name" value="FabD/lysophospholipase-like"/>
    <property type="match status" value="1"/>
</dbReference>
<dbReference type="GO" id="GO:0005829">
    <property type="term" value="C:cytosol"/>
    <property type="evidence" value="ECO:0007669"/>
    <property type="project" value="TreeGrafter"/>
</dbReference>
<dbReference type="InterPro" id="IPR004410">
    <property type="entry name" value="Malonyl_CoA-ACP_transAc_FabD"/>
</dbReference>
<keyword evidence="2 6" id="KW-0808">Transferase</keyword>
<name>A0A6N9Q7X1_9BACL</name>
<feature type="domain" description="Malonyl-CoA:ACP transacylase (MAT)" evidence="5">
    <location>
        <begin position="7"/>
        <end position="318"/>
    </location>
</feature>
<keyword evidence="3 6" id="KW-0012">Acyltransferase</keyword>
<proteinExistence type="predicted"/>